<evidence type="ECO:0000256" key="1">
    <source>
        <dbReference type="ARBA" id="ARBA00004429"/>
    </source>
</evidence>
<keyword evidence="4" id="KW-0997">Cell inner membrane</keyword>
<gene>
    <name evidence="10" type="ORF">FHS83_002289</name>
</gene>
<dbReference type="GO" id="GO:0005886">
    <property type="term" value="C:plasma membrane"/>
    <property type="evidence" value="ECO:0007669"/>
    <property type="project" value="UniProtKB-SubCell"/>
</dbReference>
<dbReference type="Pfam" id="PF00482">
    <property type="entry name" value="T2SSF"/>
    <property type="match status" value="2"/>
</dbReference>
<evidence type="ECO:0000256" key="4">
    <source>
        <dbReference type="ARBA" id="ARBA00022519"/>
    </source>
</evidence>
<reference evidence="10 11" key="1">
    <citation type="submission" date="2020-03" db="EMBL/GenBank/DDBJ databases">
        <title>Genomic Encyclopedia of Type Strains, Phase IV (KMG-IV): sequencing the most valuable type-strain genomes for metagenomic binning, comparative biology and taxonomic classification.</title>
        <authorList>
            <person name="Goeker M."/>
        </authorList>
    </citation>
    <scope>NUCLEOTIDE SEQUENCE [LARGE SCALE GENOMIC DNA]</scope>
    <source>
        <strain evidence="10 11">DSM 19867</strain>
    </source>
</reference>
<evidence type="ECO:0000256" key="3">
    <source>
        <dbReference type="ARBA" id="ARBA00022475"/>
    </source>
</evidence>
<evidence type="ECO:0000256" key="5">
    <source>
        <dbReference type="ARBA" id="ARBA00022692"/>
    </source>
</evidence>
<feature type="domain" description="Type II secretion system protein GspF" evidence="9">
    <location>
        <begin position="72"/>
        <end position="192"/>
    </location>
</feature>
<evidence type="ECO:0000259" key="9">
    <source>
        <dbReference type="Pfam" id="PF00482"/>
    </source>
</evidence>
<evidence type="ECO:0000256" key="2">
    <source>
        <dbReference type="ARBA" id="ARBA00005745"/>
    </source>
</evidence>
<dbReference type="PANTHER" id="PTHR30012:SF7">
    <property type="entry name" value="PROTEIN TRANSPORT PROTEIN HOFC HOMOLOG"/>
    <property type="match status" value="1"/>
</dbReference>
<keyword evidence="7 8" id="KW-0472">Membrane</keyword>
<comment type="caution">
    <text evidence="10">The sequence shown here is derived from an EMBL/GenBank/DDBJ whole genome shotgun (WGS) entry which is preliminary data.</text>
</comment>
<organism evidence="10 11">
    <name type="scientific">Rhizomicrobium palustre</name>
    <dbReference type="NCBI Taxonomy" id="189966"/>
    <lineage>
        <taxon>Bacteria</taxon>
        <taxon>Pseudomonadati</taxon>
        <taxon>Pseudomonadota</taxon>
        <taxon>Alphaproteobacteria</taxon>
        <taxon>Micropepsales</taxon>
        <taxon>Micropepsaceae</taxon>
        <taxon>Rhizomicrobium</taxon>
    </lineage>
</organism>
<dbReference type="AlphaFoldDB" id="A0A846N0V1"/>
<feature type="transmembrane region" description="Helical" evidence="8">
    <location>
        <begin position="222"/>
        <end position="241"/>
    </location>
</feature>
<name>A0A846N0V1_9PROT</name>
<dbReference type="Gene3D" id="1.20.81.30">
    <property type="entry name" value="Type II secretion system (T2SS), domain F"/>
    <property type="match status" value="2"/>
</dbReference>
<keyword evidence="3" id="KW-1003">Cell membrane</keyword>
<feature type="transmembrane region" description="Helical" evidence="8">
    <location>
        <begin position="368"/>
        <end position="396"/>
    </location>
</feature>
<dbReference type="Proteomes" id="UP000570514">
    <property type="component" value="Unassembled WGS sequence"/>
</dbReference>
<dbReference type="InterPro" id="IPR003004">
    <property type="entry name" value="GspF/PilC"/>
</dbReference>
<feature type="transmembrane region" description="Helical" evidence="8">
    <location>
        <begin position="169"/>
        <end position="191"/>
    </location>
</feature>
<comment type="subcellular location">
    <subcellularLocation>
        <location evidence="1">Cell inner membrane</location>
        <topology evidence="1">Multi-pass membrane protein</topology>
    </subcellularLocation>
</comment>
<feature type="domain" description="Type II secretion system protein GspF" evidence="9">
    <location>
        <begin position="272"/>
        <end position="392"/>
    </location>
</feature>
<evidence type="ECO:0000256" key="7">
    <source>
        <dbReference type="ARBA" id="ARBA00023136"/>
    </source>
</evidence>
<dbReference type="InterPro" id="IPR018076">
    <property type="entry name" value="T2SS_GspF_dom"/>
</dbReference>
<proteinExistence type="inferred from homology"/>
<dbReference type="PANTHER" id="PTHR30012">
    <property type="entry name" value="GENERAL SECRETION PATHWAY PROTEIN"/>
    <property type="match status" value="1"/>
</dbReference>
<evidence type="ECO:0000313" key="11">
    <source>
        <dbReference type="Proteomes" id="UP000570514"/>
    </source>
</evidence>
<evidence type="ECO:0000313" key="10">
    <source>
        <dbReference type="EMBL" id="NIK88971.1"/>
    </source>
</evidence>
<dbReference type="EMBL" id="JAASRM010000001">
    <property type="protein sequence ID" value="NIK88971.1"/>
    <property type="molecule type" value="Genomic_DNA"/>
</dbReference>
<dbReference type="GO" id="GO:0015628">
    <property type="term" value="P:protein secretion by the type II secretion system"/>
    <property type="evidence" value="ECO:0007669"/>
    <property type="project" value="TreeGrafter"/>
</dbReference>
<accession>A0A846N0V1</accession>
<keyword evidence="6 8" id="KW-1133">Transmembrane helix</keyword>
<dbReference type="PRINTS" id="PR00812">
    <property type="entry name" value="BCTERIALGSPF"/>
</dbReference>
<sequence>MTLFHYRAVSVKTGEMRLGTLEGPSRVAVLDSLRRSGLMPLEAREGKGTIKPPAPSRLNAAGRKALVSAIGELAVLIGAGLPLDRALAVLADHAAHPALKAAFAEVREEVKGGGPLARALANSPLLNSPMAVALAEAGEASGRLAEALTRLAETMDRAETLRETVTSALIYPALLICVAVGVMLIMLLVVIPQFETMLSDMGGKLPLATSILLSVSRFVRDYGLVLLAALVGSVGAVRYWFRQIATRRRLERLVLQMPLIGSLIRDAETARFSRTFATLVDNGIPLVTALMIASQVIANSLMVGAVRRVAESVKEGGGLSRHFAAENVFCGLAISFMRTGEETAQLGQMLERLADVLDRNVRTKTQRLLAVMTPAITVGLGIMVAGLIGCIMTAILGMNDMVTQ</sequence>
<dbReference type="InterPro" id="IPR042094">
    <property type="entry name" value="T2SS_GspF_sf"/>
</dbReference>
<comment type="similarity">
    <text evidence="2">Belongs to the GSP F family.</text>
</comment>
<evidence type="ECO:0000256" key="6">
    <source>
        <dbReference type="ARBA" id="ARBA00022989"/>
    </source>
</evidence>
<evidence type="ECO:0000256" key="8">
    <source>
        <dbReference type="SAM" id="Phobius"/>
    </source>
</evidence>
<keyword evidence="11" id="KW-1185">Reference proteome</keyword>
<keyword evidence="5 8" id="KW-0812">Transmembrane</keyword>
<protein>
    <submittedName>
        <fullName evidence="10">General secretion pathway protein F</fullName>
    </submittedName>
</protein>